<dbReference type="InterPro" id="IPR011545">
    <property type="entry name" value="DEAD/DEAH_box_helicase_dom"/>
</dbReference>
<feature type="domain" description="Helicase ATP-binding" evidence="5">
    <location>
        <begin position="97"/>
        <end position="158"/>
    </location>
</feature>
<dbReference type="InterPro" id="IPR014014">
    <property type="entry name" value="RNA_helicase_DEAD_Q_motif"/>
</dbReference>
<feature type="non-terminal residue" evidence="7">
    <location>
        <position position="158"/>
    </location>
</feature>
<feature type="domain" description="DEAD-box RNA helicase Q" evidence="6">
    <location>
        <begin position="66"/>
        <end position="94"/>
    </location>
</feature>
<reference evidence="7" key="2">
    <citation type="journal article" date="2014" name="ISME J.">
        <title>Microbial stratification in low pH oxic and suboxic macroscopic growths along an acid mine drainage.</title>
        <authorList>
            <person name="Mendez-Garcia C."/>
            <person name="Mesa V."/>
            <person name="Sprenger R.R."/>
            <person name="Richter M."/>
            <person name="Diez M.S."/>
            <person name="Solano J."/>
            <person name="Bargiela R."/>
            <person name="Golyshina O.V."/>
            <person name="Manteca A."/>
            <person name="Ramos J.L."/>
            <person name="Gallego J.R."/>
            <person name="Llorente I."/>
            <person name="Martins Dos Santos V.A."/>
            <person name="Jensen O.N."/>
            <person name="Pelaez A.I."/>
            <person name="Sanchez J."/>
            <person name="Ferrer M."/>
        </authorList>
    </citation>
    <scope>NUCLEOTIDE SEQUENCE</scope>
</reference>
<evidence type="ECO:0000313" key="7">
    <source>
        <dbReference type="EMBL" id="EQD80063.1"/>
    </source>
</evidence>
<evidence type="ECO:0000259" key="6">
    <source>
        <dbReference type="PROSITE" id="PS51195"/>
    </source>
</evidence>
<dbReference type="EMBL" id="AUZX01000977">
    <property type="protein sequence ID" value="EQD80063.1"/>
    <property type="molecule type" value="Genomic_DNA"/>
</dbReference>
<reference evidence="7" key="1">
    <citation type="submission" date="2013-08" db="EMBL/GenBank/DDBJ databases">
        <authorList>
            <person name="Mendez C."/>
            <person name="Richter M."/>
            <person name="Ferrer M."/>
            <person name="Sanchez J."/>
        </authorList>
    </citation>
    <scope>NUCLEOTIDE SEQUENCE</scope>
</reference>
<dbReference type="Pfam" id="PF00270">
    <property type="entry name" value="DEAD"/>
    <property type="match status" value="1"/>
</dbReference>
<keyword evidence="4" id="KW-0067">ATP-binding</keyword>
<evidence type="ECO:0000256" key="4">
    <source>
        <dbReference type="ARBA" id="ARBA00022840"/>
    </source>
</evidence>
<keyword evidence="1" id="KW-0547">Nucleotide-binding</keyword>
<dbReference type="AlphaFoldDB" id="T1CER6"/>
<protein>
    <submittedName>
        <fullName evidence="7">Protein containing DNA/RNA helicase, DEAD/DEAH box type</fullName>
    </submittedName>
</protein>
<accession>T1CER6</accession>
<evidence type="ECO:0000256" key="2">
    <source>
        <dbReference type="ARBA" id="ARBA00022801"/>
    </source>
</evidence>
<name>T1CER6_9ZZZZ</name>
<dbReference type="Gene3D" id="3.40.50.300">
    <property type="entry name" value="P-loop containing nucleotide triphosphate hydrolases"/>
    <property type="match status" value="1"/>
</dbReference>
<dbReference type="GO" id="GO:0016787">
    <property type="term" value="F:hydrolase activity"/>
    <property type="evidence" value="ECO:0007669"/>
    <property type="project" value="UniProtKB-KW"/>
</dbReference>
<organism evidence="7">
    <name type="scientific">mine drainage metagenome</name>
    <dbReference type="NCBI Taxonomy" id="410659"/>
    <lineage>
        <taxon>unclassified sequences</taxon>
        <taxon>metagenomes</taxon>
        <taxon>ecological metagenomes</taxon>
    </lineage>
</organism>
<keyword evidence="2" id="KW-0378">Hydrolase</keyword>
<dbReference type="GO" id="GO:0005829">
    <property type="term" value="C:cytosol"/>
    <property type="evidence" value="ECO:0007669"/>
    <property type="project" value="TreeGrafter"/>
</dbReference>
<dbReference type="GO" id="GO:0005524">
    <property type="term" value="F:ATP binding"/>
    <property type="evidence" value="ECO:0007669"/>
    <property type="project" value="UniProtKB-KW"/>
</dbReference>
<dbReference type="GO" id="GO:0003724">
    <property type="term" value="F:RNA helicase activity"/>
    <property type="evidence" value="ECO:0007669"/>
    <property type="project" value="InterPro"/>
</dbReference>
<dbReference type="InterPro" id="IPR014001">
    <property type="entry name" value="Helicase_ATP-bd"/>
</dbReference>
<feature type="non-terminal residue" evidence="7">
    <location>
        <position position="1"/>
    </location>
</feature>
<dbReference type="InterPro" id="IPR027417">
    <property type="entry name" value="P-loop_NTPase"/>
</dbReference>
<evidence type="ECO:0000256" key="3">
    <source>
        <dbReference type="ARBA" id="ARBA00022806"/>
    </source>
</evidence>
<proteinExistence type="predicted"/>
<evidence type="ECO:0000256" key="1">
    <source>
        <dbReference type="ARBA" id="ARBA00022741"/>
    </source>
</evidence>
<dbReference type="PROSITE" id="PS51192">
    <property type="entry name" value="HELICASE_ATP_BIND_1"/>
    <property type="match status" value="1"/>
</dbReference>
<evidence type="ECO:0000259" key="5">
    <source>
        <dbReference type="PROSITE" id="PS51192"/>
    </source>
</evidence>
<dbReference type="SUPFAM" id="SSF52540">
    <property type="entry name" value="P-loop containing nucleoside triphosphate hydrolases"/>
    <property type="match status" value="1"/>
</dbReference>
<comment type="caution">
    <text evidence="7">The sequence shown here is derived from an EMBL/GenBank/DDBJ whole genome shotgun (WGS) entry which is preliminary data.</text>
</comment>
<dbReference type="InterPro" id="IPR050079">
    <property type="entry name" value="DEAD_box_RNA_helicase"/>
</dbReference>
<dbReference type="GO" id="GO:0003676">
    <property type="term" value="F:nucleic acid binding"/>
    <property type="evidence" value="ECO:0007669"/>
    <property type="project" value="InterPro"/>
</dbReference>
<gene>
    <name evidence="7" type="ORF">B1A_01283</name>
</gene>
<sequence length="158" mass="16956">VQPPLIIPGTLLEKTGPSASEICPFFSIVLGRGAAVPGTLPYQEHDFLPGSPPSHSRTFILLGATMSFETLGLNPDLLRALSDLKHDSPTPIQRQTIPPIIEGRDVLGVAQTGSGKTGGFLLPSLHRNKRAQGNRTRHQILVLSPTRELAGQIERSSL</sequence>
<dbReference type="PROSITE" id="PS51195">
    <property type="entry name" value="Q_MOTIF"/>
    <property type="match status" value="1"/>
</dbReference>
<dbReference type="PANTHER" id="PTHR47959:SF1">
    <property type="entry name" value="ATP-DEPENDENT RNA HELICASE DBPA"/>
    <property type="match status" value="1"/>
</dbReference>
<keyword evidence="3 7" id="KW-0347">Helicase</keyword>
<dbReference type="PANTHER" id="PTHR47959">
    <property type="entry name" value="ATP-DEPENDENT RNA HELICASE RHLE-RELATED"/>
    <property type="match status" value="1"/>
</dbReference>